<name>A0A1T4Y6A2_9FIRM</name>
<dbReference type="GO" id="GO:1901135">
    <property type="term" value="P:carbohydrate derivative metabolic process"/>
    <property type="evidence" value="ECO:0007669"/>
    <property type="project" value="InterPro"/>
</dbReference>
<dbReference type="EMBL" id="FUYF01000036">
    <property type="protein sequence ID" value="SKA96821.1"/>
    <property type="molecule type" value="Genomic_DNA"/>
</dbReference>
<dbReference type="GO" id="GO:0003677">
    <property type="term" value="F:DNA binding"/>
    <property type="evidence" value="ECO:0007669"/>
    <property type="project" value="UniProtKB-KW"/>
</dbReference>
<proteinExistence type="predicted"/>
<dbReference type="InterPro" id="IPR009057">
    <property type="entry name" value="Homeodomain-like_sf"/>
</dbReference>
<evidence type="ECO:0000259" key="4">
    <source>
        <dbReference type="PROSITE" id="PS51071"/>
    </source>
</evidence>
<sequence>MSVLKLLEENLSNFSRNERRVADFILAHPKSIKELSCEAVSATCNASRSTVLRLCQKLGYQGYSDFKVALLSDLENTESALPTTSPQDHLAQEIPHAISYYFHEIMQMESLLDSQILDTAIDAISHANRVITLGLLHSAVSAQQFAFRLNKFGVDAHAISDYTIMASYERILKSGDVVVIFSISGRDTYISLAEEYRKNRVKVILITMTSNCSLSNYVDTLIAIPYPASISGMYPMDEAPIFFMVIEMLIESLHQKLQQLV</sequence>
<dbReference type="AlphaFoldDB" id="A0A1T4Y6A2"/>
<accession>A0A1T4Y6A2</accession>
<keyword evidence="3" id="KW-0804">Transcription</keyword>
<protein>
    <submittedName>
        <fullName evidence="6">Transcriptional regulator, RpiR family</fullName>
    </submittedName>
</protein>
<dbReference type="PROSITE" id="PS51071">
    <property type="entry name" value="HTH_RPIR"/>
    <property type="match status" value="1"/>
</dbReference>
<dbReference type="PANTHER" id="PTHR30514">
    <property type="entry name" value="GLUCOKINASE"/>
    <property type="match status" value="1"/>
</dbReference>
<feature type="domain" description="SIS" evidence="5">
    <location>
        <begin position="120"/>
        <end position="259"/>
    </location>
</feature>
<dbReference type="SUPFAM" id="SSF46689">
    <property type="entry name" value="Homeodomain-like"/>
    <property type="match status" value="1"/>
</dbReference>
<dbReference type="InterPro" id="IPR036388">
    <property type="entry name" value="WH-like_DNA-bd_sf"/>
</dbReference>
<dbReference type="Proteomes" id="UP000190286">
    <property type="component" value="Unassembled WGS sequence"/>
</dbReference>
<evidence type="ECO:0000313" key="6">
    <source>
        <dbReference type="EMBL" id="SKA96821.1"/>
    </source>
</evidence>
<dbReference type="STRING" id="745368.SAMN02745178_02743"/>
<evidence type="ECO:0000256" key="3">
    <source>
        <dbReference type="ARBA" id="ARBA00023163"/>
    </source>
</evidence>
<dbReference type="CDD" id="cd05013">
    <property type="entry name" value="SIS_RpiR"/>
    <property type="match status" value="1"/>
</dbReference>
<dbReference type="GO" id="GO:0003700">
    <property type="term" value="F:DNA-binding transcription factor activity"/>
    <property type="evidence" value="ECO:0007669"/>
    <property type="project" value="InterPro"/>
</dbReference>
<dbReference type="PROSITE" id="PS51464">
    <property type="entry name" value="SIS"/>
    <property type="match status" value="1"/>
</dbReference>
<dbReference type="Pfam" id="PF01418">
    <property type="entry name" value="HTH_6"/>
    <property type="match status" value="1"/>
</dbReference>
<dbReference type="InterPro" id="IPR046348">
    <property type="entry name" value="SIS_dom_sf"/>
</dbReference>
<reference evidence="6 7" key="1">
    <citation type="submission" date="2017-02" db="EMBL/GenBank/DDBJ databases">
        <authorList>
            <person name="Peterson S.W."/>
        </authorList>
    </citation>
    <scope>NUCLEOTIDE SEQUENCE [LARGE SCALE GENOMIC DNA]</scope>
    <source>
        <strain evidence="6 7">ATCC 27749</strain>
    </source>
</reference>
<dbReference type="PANTHER" id="PTHR30514:SF1">
    <property type="entry name" value="HTH-TYPE TRANSCRIPTIONAL REGULATOR HEXR-RELATED"/>
    <property type="match status" value="1"/>
</dbReference>
<dbReference type="InterPro" id="IPR001347">
    <property type="entry name" value="SIS_dom"/>
</dbReference>
<dbReference type="GeneID" id="93339165"/>
<evidence type="ECO:0000256" key="2">
    <source>
        <dbReference type="ARBA" id="ARBA00023125"/>
    </source>
</evidence>
<dbReference type="GO" id="GO:0097367">
    <property type="term" value="F:carbohydrate derivative binding"/>
    <property type="evidence" value="ECO:0007669"/>
    <property type="project" value="InterPro"/>
</dbReference>
<dbReference type="RefSeq" id="WP_078785537.1">
    <property type="nucleotide sequence ID" value="NZ_FUYF01000036.1"/>
</dbReference>
<keyword evidence="7" id="KW-1185">Reference proteome</keyword>
<evidence type="ECO:0000259" key="5">
    <source>
        <dbReference type="PROSITE" id="PS51464"/>
    </source>
</evidence>
<keyword evidence="1" id="KW-0805">Transcription regulation</keyword>
<dbReference type="InterPro" id="IPR000281">
    <property type="entry name" value="HTH_RpiR"/>
</dbReference>
<dbReference type="Gene3D" id="1.10.10.10">
    <property type="entry name" value="Winged helix-like DNA-binding domain superfamily/Winged helix DNA-binding domain"/>
    <property type="match status" value="1"/>
</dbReference>
<dbReference type="Pfam" id="PF01380">
    <property type="entry name" value="SIS"/>
    <property type="match status" value="1"/>
</dbReference>
<dbReference type="InterPro" id="IPR035472">
    <property type="entry name" value="RpiR-like_SIS"/>
</dbReference>
<dbReference type="Gene3D" id="3.40.50.10490">
    <property type="entry name" value="Glucose-6-phosphate isomerase like protein, domain 1"/>
    <property type="match status" value="1"/>
</dbReference>
<feature type="domain" description="HTH rpiR-type" evidence="4">
    <location>
        <begin position="1"/>
        <end position="77"/>
    </location>
</feature>
<dbReference type="InterPro" id="IPR047640">
    <property type="entry name" value="RpiR-like"/>
</dbReference>
<keyword evidence="2" id="KW-0238">DNA-binding</keyword>
<evidence type="ECO:0000313" key="7">
    <source>
        <dbReference type="Proteomes" id="UP000190286"/>
    </source>
</evidence>
<dbReference type="SUPFAM" id="SSF53697">
    <property type="entry name" value="SIS domain"/>
    <property type="match status" value="1"/>
</dbReference>
<dbReference type="OrthoDB" id="2930at2"/>
<gene>
    <name evidence="6" type="ORF">SAMN02745178_02743</name>
</gene>
<evidence type="ECO:0000256" key="1">
    <source>
        <dbReference type="ARBA" id="ARBA00023015"/>
    </source>
</evidence>
<organism evidence="6 7">
    <name type="scientific">Gemmiger formicilis</name>
    <dbReference type="NCBI Taxonomy" id="745368"/>
    <lineage>
        <taxon>Bacteria</taxon>
        <taxon>Bacillati</taxon>
        <taxon>Bacillota</taxon>
        <taxon>Clostridia</taxon>
        <taxon>Eubacteriales</taxon>
        <taxon>Gemmiger</taxon>
    </lineage>
</organism>